<dbReference type="PANTHER" id="PTHR21064">
    <property type="entry name" value="AMINOGLYCOSIDE PHOSPHOTRANSFERASE DOMAIN-CONTAINING PROTEIN-RELATED"/>
    <property type="match status" value="1"/>
</dbReference>
<evidence type="ECO:0000313" key="3">
    <source>
        <dbReference type="EMBL" id="QJD82659.1"/>
    </source>
</evidence>
<reference evidence="3 4" key="1">
    <citation type="submission" date="2020-04" db="EMBL/GenBank/DDBJ databases">
        <title>Genome sequencing of novel species.</title>
        <authorList>
            <person name="Heo J."/>
            <person name="Kim S.-J."/>
            <person name="Kim J.-S."/>
            <person name="Hong S.-B."/>
            <person name="Kwon S.-W."/>
        </authorList>
    </citation>
    <scope>NUCLEOTIDE SEQUENCE [LARGE SCALE GENOMIC DNA]</scope>
    <source>
        <strain evidence="3 4">MFER-1</strain>
    </source>
</reference>
<dbReference type="PANTHER" id="PTHR21064:SF6">
    <property type="entry name" value="AMINOGLYCOSIDE PHOSPHOTRANSFERASE DOMAIN-CONTAINING PROTEIN"/>
    <property type="match status" value="1"/>
</dbReference>
<dbReference type="InterPro" id="IPR050249">
    <property type="entry name" value="Pseudomonas-type_ThrB"/>
</dbReference>
<keyword evidence="4" id="KW-1185">Reference proteome</keyword>
<proteinExistence type="inferred from homology"/>
<evidence type="ECO:0000259" key="2">
    <source>
        <dbReference type="Pfam" id="PF01636"/>
    </source>
</evidence>
<dbReference type="RefSeq" id="WP_169278957.1">
    <property type="nucleotide sequence ID" value="NZ_CP051680.1"/>
</dbReference>
<protein>
    <submittedName>
        <fullName evidence="3">Phosphotransferase</fullName>
    </submittedName>
</protein>
<gene>
    <name evidence="3" type="ORF">HH215_05290</name>
</gene>
<keyword evidence="3" id="KW-0808">Transferase</keyword>
<dbReference type="GO" id="GO:0019202">
    <property type="term" value="F:amino acid kinase activity"/>
    <property type="evidence" value="ECO:0007669"/>
    <property type="project" value="TreeGrafter"/>
</dbReference>
<dbReference type="InterPro" id="IPR002575">
    <property type="entry name" value="Aminoglycoside_PTrfase"/>
</dbReference>
<dbReference type="Proteomes" id="UP000502248">
    <property type="component" value="Chromosome"/>
</dbReference>
<comment type="similarity">
    <text evidence="1">Belongs to the pseudomonas-type ThrB family.</text>
</comment>
<dbReference type="Gene3D" id="3.90.1200.10">
    <property type="match status" value="1"/>
</dbReference>
<dbReference type="InterPro" id="IPR011009">
    <property type="entry name" value="Kinase-like_dom_sf"/>
</dbReference>
<organism evidence="3 4">
    <name type="scientific">Cohnella herbarum</name>
    <dbReference type="NCBI Taxonomy" id="2728023"/>
    <lineage>
        <taxon>Bacteria</taxon>
        <taxon>Bacillati</taxon>
        <taxon>Bacillota</taxon>
        <taxon>Bacilli</taxon>
        <taxon>Bacillales</taxon>
        <taxon>Paenibacillaceae</taxon>
        <taxon>Cohnella</taxon>
    </lineage>
</organism>
<dbReference type="AlphaFoldDB" id="A0A7Z2VGH6"/>
<evidence type="ECO:0000313" key="4">
    <source>
        <dbReference type="Proteomes" id="UP000502248"/>
    </source>
</evidence>
<dbReference type="KEGG" id="cheb:HH215_05290"/>
<sequence length="338" mass="38220">MPFENVLRNYFASGEWTIEEGQSGWNNTTRFIEAEGRRWVLRIYETHKDEDKIRYEHGLLMALNKVDMPFKVPMPIRCFDGSTIVRLEDGSERIACLFSYIEGQRPEEGKAEIGYAFGVAAGQLSRSLAQISDVGKPIYPPYYEMDSAHPLCTPDAVSAFCFAPPIEFREEALVDALLAIGEALQRYRSYLPSFRTLPHQLIHGDINHSNSLVSGDGSDDRLAAVLDFEFCTWDLRAMEFAVIVSGLLSDEEALGTVELFLRGVGEQLTLEKAEAEAVPLLVQLRILDVFLHFLGRYLDGVDGENVLGEQIRSAYEGLRRLERIEDDLLQLSLRHLVR</sequence>
<dbReference type="EMBL" id="CP051680">
    <property type="protein sequence ID" value="QJD82659.1"/>
    <property type="molecule type" value="Genomic_DNA"/>
</dbReference>
<dbReference type="SUPFAM" id="SSF56112">
    <property type="entry name" value="Protein kinase-like (PK-like)"/>
    <property type="match status" value="1"/>
</dbReference>
<dbReference type="Gene3D" id="3.30.200.20">
    <property type="entry name" value="Phosphorylase Kinase, domain 1"/>
    <property type="match status" value="1"/>
</dbReference>
<feature type="domain" description="Aminoglycoside phosphotransferase" evidence="2">
    <location>
        <begin position="18"/>
        <end position="252"/>
    </location>
</feature>
<dbReference type="Pfam" id="PF01636">
    <property type="entry name" value="APH"/>
    <property type="match status" value="1"/>
</dbReference>
<accession>A0A7Z2VGH6</accession>
<name>A0A7Z2VGH6_9BACL</name>
<evidence type="ECO:0000256" key="1">
    <source>
        <dbReference type="ARBA" id="ARBA00038240"/>
    </source>
</evidence>